<keyword evidence="3 6" id="KW-0067">ATP-binding</keyword>
<dbReference type="InterPro" id="IPR030855">
    <property type="entry name" value="Bifunct_BirA"/>
</dbReference>
<dbReference type="InterPro" id="IPR004143">
    <property type="entry name" value="BPL_LPL_catalytic"/>
</dbReference>
<feature type="domain" description="BPL/LPL catalytic" evidence="7">
    <location>
        <begin position="69"/>
        <end position="265"/>
    </location>
</feature>
<keyword evidence="2 6" id="KW-0547">Nucleotide-binding</keyword>
<sequence>MDERQLALIRRLSDGCAHSGQAIAREFGLTRAAVWKTLRKTADAFGLDLISERGRGYRLTTPLELLDDWRIRATLSELGRERLSRLDIHPVIDSTNRELMRLAAEGAPSGSVCLAERQTAGRGRRGREWVSPFGVNVYLSLLWRYPFAPSNLGGVSLAIGAVLAEVLNDIDPEGVDVALKWPNDLLWRRRKLAGLLLEVAGESQGPCHLVVGLGLNLRMTAGQGGAIDQPWASLEEVLGDGFMVERNALVSCLLDAFMDALDHYGREGLAPFLPLWRAHDAYLGEPVRLLIGEWVIEGIHAGVGEDGSLLLDTPDGRRAFQAGEVSLRPLESEVQ</sequence>
<gene>
    <name evidence="6 8" type="primary">birA</name>
    <name evidence="8" type="ORF">Atep_28190</name>
</gene>
<dbReference type="SUPFAM" id="SSF55681">
    <property type="entry name" value="Class II aaRS and biotin synthetases"/>
    <property type="match status" value="1"/>
</dbReference>
<keyword evidence="6" id="KW-0805">Transcription regulation</keyword>
<evidence type="ECO:0000256" key="1">
    <source>
        <dbReference type="ARBA" id="ARBA00022598"/>
    </source>
</evidence>
<evidence type="ECO:0000259" key="7">
    <source>
        <dbReference type="PROSITE" id="PS51733"/>
    </source>
</evidence>
<keyword evidence="9" id="KW-1185">Reference proteome</keyword>
<dbReference type="EMBL" id="AP024563">
    <property type="protein sequence ID" value="BCU08142.1"/>
    <property type="molecule type" value="Genomic_DNA"/>
</dbReference>
<keyword evidence="6" id="KW-0238">DNA-binding</keyword>
<dbReference type="GO" id="GO:0016874">
    <property type="term" value="F:ligase activity"/>
    <property type="evidence" value="ECO:0007669"/>
    <property type="project" value="UniProtKB-KW"/>
</dbReference>
<organism evidence="8 9">
    <name type="scientific">Allochromatium tepidum</name>
    <dbReference type="NCBI Taxonomy" id="553982"/>
    <lineage>
        <taxon>Bacteria</taxon>
        <taxon>Pseudomonadati</taxon>
        <taxon>Pseudomonadota</taxon>
        <taxon>Gammaproteobacteria</taxon>
        <taxon>Chromatiales</taxon>
        <taxon>Chromatiaceae</taxon>
        <taxon>Allochromatium</taxon>
    </lineage>
</organism>
<dbReference type="Proteomes" id="UP000680679">
    <property type="component" value="Chromosome"/>
</dbReference>
<feature type="binding site" evidence="6">
    <location>
        <begin position="94"/>
        <end position="96"/>
    </location>
    <ligand>
        <name>biotin</name>
        <dbReference type="ChEBI" id="CHEBI:57586"/>
    </ligand>
</feature>
<keyword evidence="6" id="KW-0804">Transcription</keyword>
<dbReference type="Pfam" id="PF02237">
    <property type="entry name" value="BPL_C"/>
    <property type="match status" value="1"/>
</dbReference>
<evidence type="ECO:0000256" key="4">
    <source>
        <dbReference type="ARBA" id="ARBA00023267"/>
    </source>
</evidence>
<feature type="binding site" evidence="6">
    <location>
        <begin position="122"/>
        <end position="124"/>
    </location>
    <ligand>
        <name>biotin</name>
        <dbReference type="ChEBI" id="CHEBI:57586"/>
    </ligand>
</feature>
<dbReference type="Gene3D" id="1.10.10.10">
    <property type="entry name" value="Winged helix-like DNA-binding domain superfamily/Winged helix DNA-binding domain"/>
    <property type="match status" value="1"/>
</dbReference>
<comment type="function">
    <text evidence="6">Acts both as a biotin--[acetyl-CoA-carboxylase] ligase and a biotin-operon repressor. In the presence of ATP, BirA activates biotin to form the BirA-biotinyl-5'-adenylate (BirA-bio-5'-AMP or holoBirA) complex. HoloBirA can either transfer the biotinyl moiety to the biotin carboxyl carrier protein (BCCP) subunit of acetyl-CoA carboxylase, or bind to the biotin operator site and inhibit transcription of the operon.</text>
</comment>
<dbReference type="InterPro" id="IPR008988">
    <property type="entry name" value="Transcriptional_repressor_C"/>
</dbReference>
<dbReference type="InterPro" id="IPR045864">
    <property type="entry name" value="aa-tRNA-synth_II/BPL/LPL"/>
</dbReference>
<dbReference type="Gene3D" id="2.30.30.100">
    <property type="match status" value="1"/>
</dbReference>
<evidence type="ECO:0000256" key="2">
    <source>
        <dbReference type="ARBA" id="ARBA00022741"/>
    </source>
</evidence>
<dbReference type="Pfam" id="PF08279">
    <property type="entry name" value="HTH_11"/>
    <property type="match status" value="1"/>
</dbReference>
<keyword evidence="1 6" id="KW-0436">Ligase</keyword>
<proteinExistence type="inferred from homology"/>
<dbReference type="InterPro" id="IPR013196">
    <property type="entry name" value="HTH_11"/>
</dbReference>
<dbReference type="CDD" id="cd16442">
    <property type="entry name" value="BPL"/>
    <property type="match status" value="1"/>
</dbReference>
<dbReference type="PROSITE" id="PS51733">
    <property type="entry name" value="BPL_LPL_CATALYTIC"/>
    <property type="match status" value="1"/>
</dbReference>
<evidence type="ECO:0000256" key="6">
    <source>
        <dbReference type="HAMAP-Rule" id="MF_00978"/>
    </source>
</evidence>
<feature type="DNA-binding region" description="H-T-H motif" evidence="6">
    <location>
        <begin position="20"/>
        <end position="39"/>
    </location>
</feature>
<comment type="similarity">
    <text evidence="6">Belongs to the biotin--protein ligase family.</text>
</comment>
<dbReference type="NCBIfam" id="TIGR00121">
    <property type="entry name" value="birA_ligase"/>
    <property type="match status" value="1"/>
</dbReference>
<comment type="catalytic activity">
    <reaction evidence="5 6">
        <text>biotin + L-lysyl-[protein] + ATP = N(6)-biotinyl-L-lysyl-[protein] + AMP + diphosphate + H(+)</text>
        <dbReference type="Rhea" id="RHEA:11756"/>
        <dbReference type="Rhea" id="RHEA-COMP:9752"/>
        <dbReference type="Rhea" id="RHEA-COMP:10505"/>
        <dbReference type="ChEBI" id="CHEBI:15378"/>
        <dbReference type="ChEBI" id="CHEBI:29969"/>
        <dbReference type="ChEBI" id="CHEBI:30616"/>
        <dbReference type="ChEBI" id="CHEBI:33019"/>
        <dbReference type="ChEBI" id="CHEBI:57586"/>
        <dbReference type="ChEBI" id="CHEBI:83144"/>
        <dbReference type="ChEBI" id="CHEBI:456215"/>
        <dbReference type="EC" id="6.3.4.15"/>
    </reaction>
</comment>
<dbReference type="SUPFAM" id="SSF46785">
    <property type="entry name" value="Winged helix' DNA-binding domain"/>
    <property type="match status" value="1"/>
</dbReference>
<protein>
    <recommendedName>
        <fullName evidence="6">Bifunctional ligase/repressor BirA</fullName>
    </recommendedName>
    <alternativeName>
        <fullName evidence="6">Biotin operon repressor</fullName>
    </alternativeName>
    <alternativeName>
        <fullName evidence="6">Biotin--[acetyl-CoA-carboxylase] ligase</fullName>
        <ecNumber evidence="6">6.3.4.15</ecNumber>
    </alternativeName>
    <alternativeName>
        <fullName evidence="6">Biotin--protein ligase</fullName>
    </alternativeName>
    <alternativeName>
        <fullName evidence="6">Biotin-[acetyl-CoA carboxylase] synthetase</fullName>
    </alternativeName>
</protein>
<dbReference type="InterPro" id="IPR004408">
    <property type="entry name" value="Biotin_CoA_COase_ligase"/>
</dbReference>
<dbReference type="Gene3D" id="3.30.930.10">
    <property type="entry name" value="Bira Bifunctional Protein, Domain 2"/>
    <property type="match status" value="1"/>
</dbReference>
<dbReference type="InterPro" id="IPR036388">
    <property type="entry name" value="WH-like_DNA-bd_sf"/>
</dbReference>
<dbReference type="SUPFAM" id="SSF50037">
    <property type="entry name" value="C-terminal domain of transcriptional repressors"/>
    <property type="match status" value="1"/>
</dbReference>
<keyword evidence="4 6" id="KW-0092">Biotin</keyword>
<name>A0ABM7QQ88_9GAMM</name>
<reference evidence="8 9" key="1">
    <citation type="submission" date="2021-04" db="EMBL/GenBank/DDBJ databases">
        <title>Complete genome sequencing of Allochromatium tepidum strain NZ.</title>
        <authorList>
            <person name="Tsukatani Y."/>
            <person name="Mori H."/>
        </authorList>
    </citation>
    <scope>NUCLEOTIDE SEQUENCE [LARGE SCALE GENOMIC DNA]</scope>
    <source>
        <strain evidence="8 9">NZ</strain>
    </source>
</reference>
<evidence type="ECO:0000313" key="9">
    <source>
        <dbReference type="Proteomes" id="UP000680679"/>
    </source>
</evidence>
<dbReference type="Pfam" id="PF03099">
    <property type="entry name" value="BPL_LplA_LipB"/>
    <property type="match status" value="1"/>
</dbReference>
<evidence type="ECO:0000313" key="8">
    <source>
        <dbReference type="EMBL" id="BCU08142.1"/>
    </source>
</evidence>
<accession>A0ABM7QQ88</accession>
<dbReference type="PANTHER" id="PTHR12835:SF5">
    <property type="entry name" value="BIOTIN--PROTEIN LIGASE"/>
    <property type="match status" value="1"/>
</dbReference>
<dbReference type="InterPro" id="IPR003142">
    <property type="entry name" value="BPL_C"/>
</dbReference>
<dbReference type="NCBIfam" id="NF008847">
    <property type="entry name" value="PRK11886.1-2"/>
    <property type="match status" value="1"/>
</dbReference>
<feature type="binding site" evidence="6">
    <location>
        <position position="191"/>
    </location>
    <ligand>
        <name>biotin</name>
        <dbReference type="ChEBI" id="CHEBI:57586"/>
    </ligand>
</feature>
<dbReference type="HAMAP" id="MF_00978">
    <property type="entry name" value="Bifunct_BirA"/>
    <property type="match status" value="1"/>
</dbReference>
<dbReference type="EC" id="6.3.4.15" evidence="6"/>
<evidence type="ECO:0000256" key="3">
    <source>
        <dbReference type="ARBA" id="ARBA00022840"/>
    </source>
</evidence>
<evidence type="ECO:0000256" key="5">
    <source>
        <dbReference type="ARBA" id="ARBA00047846"/>
    </source>
</evidence>
<keyword evidence="6" id="KW-0678">Repressor</keyword>
<dbReference type="InterPro" id="IPR036390">
    <property type="entry name" value="WH_DNA-bd_sf"/>
</dbReference>
<dbReference type="PANTHER" id="PTHR12835">
    <property type="entry name" value="BIOTIN PROTEIN LIGASE"/>
    <property type="match status" value="1"/>
</dbReference>
<feature type="binding site" evidence="6">
    <location>
        <position position="118"/>
    </location>
    <ligand>
        <name>biotin</name>
        <dbReference type="ChEBI" id="CHEBI:57586"/>
    </ligand>
</feature>